<protein>
    <submittedName>
        <fullName evidence="1">Uncharacterized protein</fullName>
    </submittedName>
</protein>
<name>A0ACD5VGP8_AVESA</name>
<proteinExistence type="predicted"/>
<dbReference type="EnsemblPlants" id="AVESA.00010b.r2.3AG0430110.2">
    <property type="protein sequence ID" value="AVESA.00010b.r2.3AG0430110.2.CDS"/>
    <property type="gene ID" value="AVESA.00010b.r2.3AG0430110"/>
</dbReference>
<reference evidence="1" key="1">
    <citation type="submission" date="2021-05" db="EMBL/GenBank/DDBJ databases">
        <authorList>
            <person name="Scholz U."/>
            <person name="Mascher M."/>
            <person name="Fiebig A."/>
        </authorList>
    </citation>
    <scope>NUCLEOTIDE SEQUENCE [LARGE SCALE GENOMIC DNA]</scope>
</reference>
<reference evidence="1" key="2">
    <citation type="submission" date="2025-09" db="UniProtKB">
        <authorList>
            <consortium name="EnsemblPlants"/>
        </authorList>
    </citation>
    <scope>IDENTIFICATION</scope>
</reference>
<sequence>MTLRENGYAPRRDELFMRTNTKRKDGTPIDSHNAKIISDIEVAIETNPKMLEKTLEQGDVLAHVLGKERNGYVRCVGIGPSPGRLGIPGGQKLKSTKLQMAEEETKEAWSANDVLREHVEEIREETKSKIDGLMEEIDLLKWMMAQTIDANNKTKSIEREPEGPEGSVGESYAIEDHNELGDEEQRVQQEMRKVKEHFEKKQAEV</sequence>
<accession>A0ACD5VGP8</accession>
<keyword evidence="2" id="KW-1185">Reference proteome</keyword>
<dbReference type="Proteomes" id="UP001732700">
    <property type="component" value="Chromosome 3A"/>
</dbReference>
<evidence type="ECO:0000313" key="2">
    <source>
        <dbReference type="Proteomes" id="UP001732700"/>
    </source>
</evidence>
<evidence type="ECO:0000313" key="1">
    <source>
        <dbReference type="EnsemblPlants" id="AVESA.00010b.r2.3AG0430110.2.CDS"/>
    </source>
</evidence>
<organism evidence="1 2">
    <name type="scientific">Avena sativa</name>
    <name type="common">Oat</name>
    <dbReference type="NCBI Taxonomy" id="4498"/>
    <lineage>
        <taxon>Eukaryota</taxon>
        <taxon>Viridiplantae</taxon>
        <taxon>Streptophyta</taxon>
        <taxon>Embryophyta</taxon>
        <taxon>Tracheophyta</taxon>
        <taxon>Spermatophyta</taxon>
        <taxon>Magnoliopsida</taxon>
        <taxon>Liliopsida</taxon>
        <taxon>Poales</taxon>
        <taxon>Poaceae</taxon>
        <taxon>BOP clade</taxon>
        <taxon>Pooideae</taxon>
        <taxon>Poodae</taxon>
        <taxon>Poeae</taxon>
        <taxon>Poeae Chloroplast Group 1 (Aveneae type)</taxon>
        <taxon>Aveninae</taxon>
        <taxon>Avena</taxon>
    </lineage>
</organism>